<evidence type="ECO:0000313" key="3">
    <source>
        <dbReference type="Proteomes" id="UP000217265"/>
    </source>
</evidence>
<proteinExistence type="predicted"/>
<keyword evidence="1" id="KW-0812">Transmembrane</keyword>
<dbReference type="KEGG" id="vbh:CMV30_17140"/>
<evidence type="ECO:0000256" key="1">
    <source>
        <dbReference type="SAM" id="Phobius"/>
    </source>
</evidence>
<dbReference type="Proteomes" id="UP000217265">
    <property type="component" value="Chromosome"/>
</dbReference>
<gene>
    <name evidence="2" type="ORF">CMV30_17140</name>
</gene>
<dbReference type="InterPro" id="IPR009937">
    <property type="entry name" value="Phage_holin_3_6"/>
</dbReference>
<accession>A0A290QAI4</accession>
<keyword evidence="3" id="KW-1185">Reference proteome</keyword>
<feature type="transmembrane region" description="Helical" evidence="1">
    <location>
        <begin position="81"/>
        <end position="103"/>
    </location>
</feature>
<keyword evidence="1" id="KW-1133">Transmembrane helix</keyword>
<sequence>MNLLTDNALLPGIDRLQASAAVLARGFDHRAELASLELGDARDHAVGLSGLFLIGAVAALLTGFAANFFVAALWWDTPHRLLAIGLAALVQAAVATTSIALCIHRARRWRPLPLTIDQLKKDSQCLRDLLNSPRR</sequence>
<dbReference type="AlphaFoldDB" id="A0A290QAI4"/>
<dbReference type="EMBL" id="CP023344">
    <property type="protein sequence ID" value="ATC65534.1"/>
    <property type="molecule type" value="Genomic_DNA"/>
</dbReference>
<feature type="transmembrane region" description="Helical" evidence="1">
    <location>
        <begin position="51"/>
        <end position="75"/>
    </location>
</feature>
<dbReference type="RefSeq" id="WP_096057163.1">
    <property type="nucleotide sequence ID" value="NZ_CP023344.1"/>
</dbReference>
<organism evidence="2 3">
    <name type="scientific">Nibricoccus aquaticus</name>
    <dbReference type="NCBI Taxonomy" id="2576891"/>
    <lineage>
        <taxon>Bacteria</taxon>
        <taxon>Pseudomonadati</taxon>
        <taxon>Verrucomicrobiota</taxon>
        <taxon>Opitutia</taxon>
        <taxon>Opitutales</taxon>
        <taxon>Opitutaceae</taxon>
        <taxon>Nibricoccus</taxon>
    </lineage>
</organism>
<reference evidence="2 3" key="1">
    <citation type="submission" date="2017-09" db="EMBL/GenBank/DDBJ databases">
        <title>Complete genome sequence of Verrucomicrobial strain HZ-65, isolated from freshwater.</title>
        <authorList>
            <person name="Choi A."/>
        </authorList>
    </citation>
    <scope>NUCLEOTIDE SEQUENCE [LARGE SCALE GENOMIC DNA]</scope>
    <source>
        <strain evidence="2 3">HZ-65</strain>
    </source>
</reference>
<protein>
    <recommendedName>
        <fullName evidence="4">Phage holin family protein</fullName>
    </recommendedName>
</protein>
<evidence type="ECO:0000313" key="2">
    <source>
        <dbReference type="EMBL" id="ATC65534.1"/>
    </source>
</evidence>
<name>A0A290QAI4_9BACT</name>
<evidence type="ECO:0008006" key="4">
    <source>
        <dbReference type="Google" id="ProtNLM"/>
    </source>
</evidence>
<keyword evidence="1" id="KW-0472">Membrane</keyword>
<dbReference type="Pfam" id="PF07332">
    <property type="entry name" value="Phage_holin_3_6"/>
    <property type="match status" value="1"/>
</dbReference>